<dbReference type="InterPro" id="IPR050177">
    <property type="entry name" value="Lipid_A_modif_metabolic_enz"/>
</dbReference>
<dbReference type="InterPro" id="IPR036291">
    <property type="entry name" value="NAD(P)-bd_dom_sf"/>
</dbReference>
<feature type="domain" description="3-beta hydroxysteroid dehydrogenase/isomerase" evidence="3">
    <location>
        <begin position="13"/>
        <end position="158"/>
    </location>
</feature>
<dbReference type="GO" id="GO:0016616">
    <property type="term" value="F:oxidoreductase activity, acting on the CH-OH group of donors, NAD or NADP as acceptor"/>
    <property type="evidence" value="ECO:0007669"/>
    <property type="project" value="InterPro"/>
</dbReference>
<dbReference type="InterPro" id="IPR002225">
    <property type="entry name" value="3Beta_OHSteriod_DH/Estase"/>
</dbReference>
<name>S3CKV9_GLAL2</name>
<keyword evidence="2" id="KW-0560">Oxidoreductase</keyword>
<dbReference type="PANTHER" id="PTHR43245:SF51">
    <property type="entry name" value="SHORT CHAIN DEHYDROGENASE_REDUCTASE FAMILY 42E, MEMBER 2"/>
    <property type="match status" value="1"/>
</dbReference>
<dbReference type="RefSeq" id="XP_008086352.1">
    <property type="nucleotide sequence ID" value="XM_008088161.1"/>
</dbReference>
<dbReference type="STRING" id="1116229.S3CKV9"/>
<evidence type="ECO:0000313" key="4">
    <source>
        <dbReference type="EMBL" id="EPE27162.1"/>
    </source>
</evidence>
<gene>
    <name evidence="4" type="ORF">GLAREA_03076</name>
</gene>
<dbReference type="PROSITE" id="PS51257">
    <property type="entry name" value="PROKAR_LIPOPROTEIN"/>
    <property type="match status" value="1"/>
</dbReference>
<dbReference type="OrthoDB" id="10058185at2759"/>
<evidence type="ECO:0000256" key="2">
    <source>
        <dbReference type="ARBA" id="ARBA00023002"/>
    </source>
</evidence>
<accession>S3CKV9</accession>
<dbReference type="Proteomes" id="UP000016922">
    <property type="component" value="Unassembled WGS sequence"/>
</dbReference>
<dbReference type="EMBL" id="KE145370">
    <property type="protein sequence ID" value="EPE27162.1"/>
    <property type="molecule type" value="Genomic_DNA"/>
</dbReference>
<evidence type="ECO:0000256" key="1">
    <source>
        <dbReference type="ARBA" id="ARBA00009219"/>
    </source>
</evidence>
<dbReference type="GeneID" id="19462132"/>
<dbReference type="HOGENOM" id="CLU_007383_6_8_1"/>
<organism evidence="4 5">
    <name type="scientific">Glarea lozoyensis (strain ATCC 20868 / MF5171)</name>
    <dbReference type="NCBI Taxonomy" id="1116229"/>
    <lineage>
        <taxon>Eukaryota</taxon>
        <taxon>Fungi</taxon>
        <taxon>Dikarya</taxon>
        <taxon>Ascomycota</taxon>
        <taxon>Pezizomycotina</taxon>
        <taxon>Leotiomycetes</taxon>
        <taxon>Helotiales</taxon>
        <taxon>Helotiaceae</taxon>
        <taxon>Glarea</taxon>
    </lineage>
</organism>
<proteinExistence type="inferred from homology"/>
<sequence length="403" mass="44926">MAPTSKKQLGNVLVIGGCGFLGHHIVNLLLSSYDCKISVLDLYTTRNRRPDSDGVGYFNGDITSLDALIPIFNKIKPDVVIHTASPTLVGGNKQMFYKVNVEGTKSVVEACKQTGVKALVYTSSASVISDNATDLINADERWPIIPPKSQTEYYSQTKVCYAINHYGLKGNAFKPDPNFSQTHVLITNQQAEAEIHVLSQNRTGSSKFLTCALRPAGIFGEGDVQMVPNMMNVYRDQKTGFQLGDNTNLFDFTYVGNVAHAHCLAAYALLRTSALSTAPLSHEKIDGEVFMITNCEPVYFWDFARMIWKCQGSTKGTEHVWVISKEVGNILGTLMEWGFWLVGKKSKLTPREVKYSCMTRYYDCTKAKERLGYEPIVKLPEGIRRAVKALEDQYQKEGEKKSQ</sequence>
<reference evidence="4 5" key="1">
    <citation type="journal article" date="2013" name="BMC Genomics">
        <title>Genomics-driven discovery of the pneumocandin biosynthetic gene cluster in the fungus Glarea lozoyensis.</title>
        <authorList>
            <person name="Chen L."/>
            <person name="Yue Q."/>
            <person name="Zhang X."/>
            <person name="Xiang M."/>
            <person name="Wang C."/>
            <person name="Li S."/>
            <person name="Che Y."/>
            <person name="Ortiz-Lopez F.J."/>
            <person name="Bills G.F."/>
            <person name="Liu X."/>
            <person name="An Z."/>
        </authorList>
    </citation>
    <scope>NUCLEOTIDE SEQUENCE [LARGE SCALE GENOMIC DNA]</scope>
    <source>
        <strain evidence="5">ATCC 20868 / MF5171</strain>
    </source>
</reference>
<keyword evidence="5" id="KW-1185">Reference proteome</keyword>
<dbReference type="eggNOG" id="KOG1430">
    <property type="taxonomic scope" value="Eukaryota"/>
</dbReference>
<evidence type="ECO:0000259" key="3">
    <source>
        <dbReference type="Pfam" id="PF01073"/>
    </source>
</evidence>
<dbReference type="KEGG" id="glz:GLAREA_03076"/>
<dbReference type="SUPFAM" id="SSF51735">
    <property type="entry name" value="NAD(P)-binding Rossmann-fold domains"/>
    <property type="match status" value="1"/>
</dbReference>
<dbReference type="GO" id="GO:0006694">
    <property type="term" value="P:steroid biosynthetic process"/>
    <property type="evidence" value="ECO:0007669"/>
    <property type="project" value="InterPro"/>
</dbReference>
<feature type="domain" description="3-beta hydroxysteroid dehydrogenase/isomerase" evidence="3">
    <location>
        <begin position="186"/>
        <end position="316"/>
    </location>
</feature>
<dbReference type="Pfam" id="PF01073">
    <property type="entry name" value="3Beta_HSD"/>
    <property type="match status" value="2"/>
</dbReference>
<dbReference type="OMA" id="STAHWFD"/>
<evidence type="ECO:0000313" key="5">
    <source>
        <dbReference type="Proteomes" id="UP000016922"/>
    </source>
</evidence>
<protein>
    <submittedName>
        <fullName evidence="4">NAD(P)-binding Rossmann-fold containing protein</fullName>
    </submittedName>
</protein>
<comment type="similarity">
    <text evidence="1">Belongs to the 3-beta-HSD family.</text>
</comment>
<dbReference type="AlphaFoldDB" id="S3CKV9"/>
<dbReference type="PANTHER" id="PTHR43245">
    <property type="entry name" value="BIFUNCTIONAL POLYMYXIN RESISTANCE PROTEIN ARNA"/>
    <property type="match status" value="1"/>
</dbReference>
<dbReference type="Gene3D" id="3.40.50.720">
    <property type="entry name" value="NAD(P)-binding Rossmann-like Domain"/>
    <property type="match status" value="2"/>
</dbReference>